<organism evidence="1 2">
    <name type="scientific">Russula ochroleuca</name>
    <dbReference type="NCBI Taxonomy" id="152965"/>
    <lineage>
        <taxon>Eukaryota</taxon>
        <taxon>Fungi</taxon>
        <taxon>Dikarya</taxon>
        <taxon>Basidiomycota</taxon>
        <taxon>Agaricomycotina</taxon>
        <taxon>Agaricomycetes</taxon>
        <taxon>Russulales</taxon>
        <taxon>Russulaceae</taxon>
        <taxon>Russula</taxon>
    </lineage>
</organism>
<reference evidence="1" key="1">
    <citation type="submission" date="2019-10" db="EMBL/GenBank/DDBJ databases">
        <authorList>
            <consortium name="DOE Joint Genome Institute"/>
            <person name="Kuo A."/>
            <person name="Miyauchi S."/>
            <person name="Kiss E."/>
            <person name="Drula E."/>
            <person name="Kohler A."/>
            <person name="Sanchez-Garcia M."/>
            <person name="Andreopoulos B."/>
            <person name="Barry K.W."/>
            <person name="Bonito G."/>
            <person name="Buee M."/>
            <person name="Carver A."/>
            <person name="Chen C."/>
            <person name="Cichocki N."/>
            <person name="Clum A."/>
            <person name="Culley D."/>
            <person name="Crous P.W."/>
            <person name="Fauchery L."/>
            <person name="Girlanda M."/>
            <person name="Hayes R."/>
            <person name="Keri Z."/>
            <person name="LaButti K."/>
            <person name="Lipzen A."/>
            <person name="Lombard V."/>
            <person name="Magnuson J."/>
            <person name="Maillard F."/>
            <person name="Morin E."/>
            <person name="Murat C."/>
            <person name="Nolan M."/>
            <person name="Ohm R."/>
            <person name="Pangilinan J."/>
            <person name="Pereira M."/>
            <person name="Perotto S."/>
            <person name="Peter M."/>
            <person name="Riley R."/>
            <person name="Sitrit Y."/>
            <person name="Stielow B."/>
            <person name="Szollosi G."/>
            <person name="Zifcakova L."/>
            <person name="Stursova M."/>
            <person name="Spatafora J.W."/>
            <person name="Tedersoo L."/>
            <person name="Vaario L.-M."/>
            <person name="Yamada A."/>
            <person name="Yan M."/>
            <person name="Wang P."/>
            <person name="Xu J."/>
            <person name="Bruns T."/>
            <person name="Baldrian P."/>
            <person name="Vilgalys R."/>
            <person name="Henrissat B."/>
            <person name="Grigoriev I.V."/>
            <person name="Hibbett D."/>
            <person name="Nagy L.G."/>
            <person name="Martin F.M."/>
        </authorList>
    </citation>
    <scope>NUCLEOTIDE SEQUENCE</scope>
    <source>
        <strain evidence="1">Prilba</strain>
    </source>
</reference>
<gene>
    <name evidence="1" type="ORF">DFH94DRAFT_90690</name>
</gene>
<reference evidence="1" key="2">
    <citation type="journal article" date="2020" name="Nat. Commun.">
        <title>Large-scale genome sequencing of mycorrhizal fungi provides insights into the early evolution of symbiotic traits.</title>
        <authorList>
            <person name="Miyauchi S."/>
            <person name="Kiss E."/>
            <person name="Kuo A."/>
            <person name="Drula E."/>
            <person name="Kohler A."/>
            <person name="Sanchez-Garcia M."/>
            <person name="Morin E."/>
            <person name="Andreopoulos B."/>
            <person name="Barry K.W."/>
            <person name="Bonito G."/>
            <person name="Buee M."/>
            <person name="Carver A."/>
            <person name="Chen C."/>
            <person name="Cichocki N."/>
            <person name="Clum A."/>
            <person name="Culley D."/>
            <person name="Crous P.W."/>
            <person name="Fauchery L."/>
            <person name="Girlanda M."/>
            <person name="Hayes R.D."/>
            <person name="Keri Z."/>
            <person name="LaButti K."/>
            <person name="Lipzen A."/>
            <person name="Lombard V."/>
            <person name="Magnuson J."/>
            <person name="Maillard F."/>
            <person name="Murat C."/>
            <person name="Nolan M."/>
            <person name="Ohm R.A."/>
            <person name="Pangilinan J."/>
            <person name="Pereira M.F."/>
            <person name="Perotto S."/>
            <person name="Peter M."/>
            <person name="Pfister S."/>
            <person name="Riley R."/>
            <person name="Sitrit Y."/>
            <person name="Stielow J.B."/>
            <person name="Szollosi G."/>
            <person name="Zifcakova L."/>
            <person name="Stursova M."/>
            <person name="Spatafora J.W."/>
            <person name="Tedersoo L."/>
            <person name="Vaario L.M."/>
            <person name="Yamada A."/>
            <person name="Yan M."/>
            <person name="Wang P."/>
            <person name="Xu J."/>
            <person name="Bruns T."/>
            <person name="Baldrian P."/>
            <person name="Vilgalys R."/>
            <person name="Dunand C."/>
            <person name="Henrissat B."/>
            <person name="Grigoriev I.V."/>
            <person name="Hibbett D."/>
            <person name="Nagy L.G."/>
            <person name="Martin F.M."/>
        </authorList>
    </citation>
    <scope>NUCLEOTIDE SEQUENCE</scope>
    <source>
        <strain evidence="1">Prilba</strain>
    </source>
</reference>
<keyword evidence="2" id="KW-1185">Reference proteome</keyword>
<accession>A0A9P5MSM8</accession>
<dbReference type="AlphaFoldDB" id="A0A9P5MSM8"/>
<dbReference type="EMBL" id="WHVB01000013">
    <property type="protein sequence ID" value="KAF8477729.1"/>
    <property type="molecule type" value="Genomic_DNA"/>
</dbReference>
<proteinExistence type="predicted"/>
<evidence type="ECO:0000313" key="2">
    <source>
        <dbReference type="Proteomes" id="UP000759537"/>
    </source>
</evidence>
<dbReference type="Proteomes" id="UP000759537">
    <property type="component" value="Unassembled WGS sequence"/>
</dbReference>
<name>A0A9P5MSM8_9AGAM</name>
<sequence>MASPASSSPLEWLINKSLNNDTRAYRNLSLEVIFLCRFFVQTHSQRLSSSIRLRRVLYAADDALTSAAKAGDRTSEELDKKFGEVIHMLSSFEKEYPSNDPTSDPNIGGTITREAKVNDKFDKSECASAILYALKQNMHAQPKGKWPKPTRVVEFHLLSCLPDAHPIVVYQALGNNPSIQEILWNFCRSEDKGKRLTLKENPHFYAELPTSPESYGDRVEIDPTEDFRRANKFYVLTDKPDFVYIMTDQVLRSFGNFWCAKNAIIFKDIGGRLRGGSIVKASLRGTYCGFCGRLPVSTVPRASRNRGLRPIITQVYPSTRIVWECLIGCLPMQASQGSVDFGLCVCTGRVAPDSSLLLVPSAPTSEHPRYRVAYKTHIHSLDNDSLLQIFNYCRLKHEDDWNLRLMWRYLVHVCRRWRCLIFDSSSHLDMCLLLTNGSPSINTLSHLPPLPLIIDYSDITRTIARKDVKNTRSGLRQYGHWHVHRVILQASYSRLRIWLKPMNKLFPRLEDLSLLSTTTEEMELILPETLQAPNLRRLALHGIGLPKGLPLLSSAIALSTLSLTDVGASCYFPPGHLITHLQSLPYLEELSIGFAIRIPLPGSEKELLPPPIPPVTLPTLRQLTFRGVDVYLENLVGQINAPLLERLNLTLISDVPLFLVTGLVNLTDFIHRTEGFECLFAQVIFNKDGISIYAGSYKQSGIRKLGLHVGCASHRWLIHSATQVCSALGNVLFAVEELALDLDVDGMPSDGGVDDMLWPELLLPFIGVKKLYIDPSLARKVSQALESDAGRWVLLPGLQELEVQLEIHLARNMFSAFVQTRESMGRPVHLLAPPMPHTKPRMSRVKPNIWRIAPKKVQPLYINDWKDIGSPCRNQVAINLISICQTFVYTQEQTFHSYDNLRSVSQIVDDALRFAAESPHWMTWNFVAKKFEKAIAVLSDYEWMCYSKTTVAERMAEAEVRNKLNVREMFQGTPMTVDFLIHKSLVDDSPTMVKLTLHENSDLSEVLWTSSRFEDERRRLFLKQNPHFYEPLSPFPESYGGEFRMTPIQTFRRKRVSVLIDNPERAGRVFLETAREVRAFGNAWEANDTIIFKDVCGRRLRVKASSGRP</sequence>
<protein>
    <submittedName>
        <fullName evidence="1">Uncharacterized protein</fullName>
    </submittedName>
</protein>
<comment type="caution">
    <text evidence="1">The sequence shown here is derived from an EMBL/GenBank/DDBJ whole genome shotgun (WGS) entry which is preliminary data.</text>
</comment>
<evidence type="ECO:0000313" key="1">
    <source>
        <dbReference type="EMBL" id="KAF8477729.1"/>
    </source>
</evidence>